<dbReference type="EMBL" id="JACRTE010000005">
    <property type="protein sequence ID" value="MBC8596398.1"/>
    <property type="molecule type" value="Genomic_DNA"/>
</dbReference>
<name>A0A926IU48_9FIRM</name>
<dbReference type="Proteomes" id="UP000647416">
    <property type="component" value="Unassembled WGS sequence"/>
</dbReference>
<proteinExistence type="predicted"/>
<dbReference type="RefSeq" id="WP_178348547.1">
    <property type="nucleotide sequence ID" value="NZ_JACRTE010000005.1"/>
</dbReference>
<comment type="caution">
    <text evidence="1">The sequence shown here is derived from an EMBL/GenBank/DDBJ whole genome shotgun (WGS) entry which is preliminary data.</text>
</comment>
<accession>A0A926IU48</accession>
<evidence type="ECO:0000313" key="2">
    <source>
        <dbReference type="Proteomes" id="UP000647416"/>
    </source>
</evidence>
<reference evidence="1" key="1">
    <citation type="submission" date="2020-08" db="EMBL/GenBank/DDBJ databases">
        <title>Genome public.</title>
        <authorList>
            <person name="Liu C."/>
            <person name="Sun Q."/>
        </authorList>
    </citation>
    <scope>NUCLEOTIDE SEQUENCE</scope>
    <source>
        <strain evidence="1">NSJ-50</strain>
    </source>
</reference>
<organism evidence="1 2">
    <name type="scientific">Qingrenia yutianensis</name>
    <dbReference type="NCBI Taxonomy" id="2763676"/>
    <lineage>
        <taxon>Bacteria</taxon>
        <taxon>Bacillati</taxon>
        <taxon>Bacillota</taxon>
        <taxon>Clostridia</taxon>
        <taxon>Eubacteriales</taxon>
        <taxon>Oscillospiraceae</taxon>
        <taxon>Qingrenia</taxon>
    </lineage>
</organism>
<gene>
    <name evidence="1" type="ORF">H8706_05900</name>
</gene>
<dbReference type="AlphaFoldDB" id="A0A926IU48"/>
<protein>
    <submittedName>
        <fullName evidence="1">Uncharacterized protein</fullName>
    </submittedName>
</protein>
<evidence type="ECO:0000313" key="1">
    <source>
        <dbReference type="EMBL" id="MBC8596398.1"/>
    </source>
</evidence>
<sequence>MKENFNIKSKIISGTVTKTDCENGANIGIDIKIHGDISPDCVVRAYFAERDTKDLKPIGIVDNFGHLAVFMQTSDCTDTVVFGIKNTITDKVDYVGYAYSGDEWTLDDEPAIDNAKKILGDIKNGGNCITPEIRQKISDEISANLKDFEKTDIEFQNFDMYKITVFKPILSISAVKFAMFERSAMYSFDKFGFYLFGVDGDKISIAFASENGGNPLAHADNLCTHFTDGENEYFAVIIEFADDGQYFVKD</sequence>
<keyword evidence="2" id="KW-1185">Reference proteome</keyword>